<keyword evidence="2" id="KW-0812">Transmembrane</keyword>
<evidence type="ECO:0000256" key="2">
    <source>
        <dbReference type="SAM" id="Phobius"/>
    </source>
</evidence>
<gene>
    <name evidence="3" type="ORF">DFH08DRAFT_873165</name>
</gene>
<feature type="transmembrane region" description="Helical" evidence="2">
    <location>
        <begin position="47"/>
        <end position="68"/>
    </location>
</feature>
<dbReference type="EMBL" id="JARIHO010000023">
    <property type="protein sequence ID" value="KAJ7343597.1"/>
    <property type="molecule type" value="Genomic_DNA"/>
</dbReference>
<feature type="transmembrane region" description="Helical" evidence="2">
    <location>
        <begin position="80"/>
        <end position="99"/>
    </location>
</feature>
<evidence type="ECO:0000313" key="4">
    <source>
        <dbReference type="Proteomes" id="UP001218218"/>
    </source>
</evidence>
<accession>A0AAD6ZXM9</accession>
<dbReference type="Proteomes" id="UP001218218">
    <property type="component" value="Unassembled WGS sequence"/>
</dbReference>
<evidence type="ECO:0000256" key="1">
    <source>
        <dbReference type="SAM" id="MobiDB-lite"/>
    </source>
</evidence>
<keyword evidence="2" id="KW-1133">Transmembrane helix</keyword>
<proteinExistence type="predicted"/>
<feature type="compositionally biased region" description="Basic and acidic residues" evidence="1">
    <location>
        <begin position="184"/>
        <end position="194"/>
    </location>
</feature>
<reference evidence="3" key="1">
    <citation type="submission" date="2023-03" db="EMBL/GenBank/DDBJ databases">
        <title>Massive genome expansion in bonnet fungi (Mycena s.s.) driven by repeated elements and novel gene families across ecological guilds.</title>
        <authorList>
            <consortium name="Lawrence Berkeley National Laboratory"/>
            <person name="Harder C.B."/>
            <person name="Miyauchi S."/>
            <person name="Viragh M."/>
            <person name="Kuo A."/>
            <person name="Thoen E."/>
            <person name="Andreopoulos B."/>
            <person name="Lu D."/>
            <person name="Skrede I."/>
            <person name="Drula E."/>
            <person name="Henrissat B."/>
            <person name="Morin E."/>
            <person name="Kohler A."/>
            <person name="Barry K."/>
            <person name="LaButti K."/>
            <person name="Morin E."/>
            <person name="Salamov A."/>
            <person name="Lipzen A."/>
            <person name="Mereny Z."/>
            <person name="Hegedus B."/>
            <person name="Baldrian P."/>
            <person name="Stursova M."/>
            <person name="Weitz H."/>
            <person name="Taylor A."/>
            <person name="Grigoriev I.V."/>
            <person name="Nagy L.G."/>
            <person name="Martin F."/>
            <person name="Kauserud H."/>
        </authorList>
    </citation>
    <scope>NUCLEOTIDE SEQUENCE</scope>
    <source>
        <strain evidence="3">CBHHK002</strain>
    </source>
</reference>
<keyword evidence="4" id="KW-1185">Reference proteome</keyword>
<feature type="transmembrane region" description="Helical" evidence="2">
    <location>
        <begin position="12"/>
        <end position="35"/>
    </location>
</feature>
<comment type="caution">
    <text evidence="3">The sequence shown here is derived from an EMBL/GenBank/DDBJ whole genome shotgun (WGS) entry which is preliminary data.</text>
</comment>
<evidence type="ECO:0000313" key="3">
    <source>
        <dbReference type="EMBL" id="KAJ7343597.1"/>
    </source>
</evidence>
<feature type="transmembrane region" description="Helical" evidence="2">
    <location>
        <begin position="119"/>
        <end position="144"/>
    </location>
</feature>
<protein>
    <recommendedName>
        <fullName evidence="5">Transmembrane protein</fullName>
    </recommendedName>
</protein>
<organism evidence="3 4">
    <name type="scientific">Mycena albidolilacea</name>
    <dbReference type="NCBI Taxonomy" id="1033008"/>
    <lineage>
        <taxon>Eukaryota</taxon>
        <taxon>Fungi</taxon>
        <taxon>Dikarya</taxon>
        <taxon>Basidiomycota</taxon>
        <taxon>Agaricomycotina</taxon>
        <taxon>Agaricomycetes</taxon>
        <taxon>Agaricomycetidae</taxon>
        <taxon>Agaricales</taxon>
        <taxon>Marasmiineae</taxon>
        <taxon>Mycenaceae</taxon>
        <taxon>Mycena</taxon>
    </lineage>
</organism>
<dbReference type="AlphaFoldDB" id="A0AAD6ZXM9"/>
<keyword evidence="2" id="KW-0472">Membrane</keyword>
<sequence>MISSPLFLKARAIAFSIIILISMVWTVLLCVYMYVGWETLSATTEHPIIAVMLLTDTLTVLMLIILLLLPFREWLDAARILFLMVAHIGIAIIFAYWTPQFRCPTSTRDSEGVCGLLNLYILIASWVIPVLLIIYASSLAFATVHSSRRPIVPMMDRESHLPMMRPVLDGNSRILSYSSPLGRALDRGPSEQQRKHISGLSSFSSGERKHRSESSSRTNSLPNSLSKPPPAFLM</sequence>
<name>A0AAD6ZXM9_9AGAR</name>
<evidence type="ECO:0008006" key="5">
    <source>
        <dbReference type="Google" id="ProtNLM"/>
    </source>
</evidence>
<feature type="region of interest" description="Disordered" evidence="1">
    <location>
        <begin position="183"/>
        <end position="234"/>
    </location>
</feature>